<keyword evidence="3" id="KW-1185">Reference proteome</keyword>
<dbReference type="EMBL" id="CAMXCT030000391">
    <property type="protein sequence ID" value="CAL4765478.1"/>
    <property type="molecule type" value="Genomic_DNA"/>
</dbReference>
<protein>
    <submittedName>
        <fullName evidence="1">Uncharacterized protein</fullName>
    </submittedName>
</protein>
<evidence type="ECO:0000313" key="3">
    <source>
        <dbReference type="Proteomes" id="UP001152797"/>
    </source>
</evidence>
<dbReference type="EMBL" id="CAMXCT010000391">
    <property type="protein sequence ID" value="CAI3978166.1"/>
    <property type="molecule type" value="Genomic_DNA"/>
</dbReference>
<gene>
    <name evidence="1" type="ORF">C1SCF055_LOCUS6239</name>
</gene>
<reference evidence="2" key="2">
    <citation type="submission" date="2024-04" db="EMBL/GenBank/DDBJ databases">
        <authorList>
            <person name="Chen Y."/>
            <person name="Shah S."/>
            <person name="Dougan E. K."/>
            <person name="Thang M."/>
            <person name="Chan C."/>
        </authorList>
    </citation>
    <scope>NUCLEOTIDE SEQUENCE [LARGE SCALE GENOMIC DNA]</scope>
</reference>
<name>A0A9P1BRJ6_9DINO</name>
<organism evidence="1">
    <name type="scientific">Cladocopium goreaui</name>
    <dbReference type="NCBI Taxonomy" id="2562237"/>
    <lineage>
        <taxon>Eukaryota</taxon>
        <taxon>Sar</taxon>
        <taxon>Alveolata</taxon>
        <taxon>Dinophyceae</taxon>
        <taxon>Suessiales</taxon>
        <taxon>Symbiodiniaceae</taxon>
        <taxon>Cladocopium</taxon>
    </lineage>
</organism>
<evidence type="ECO:0000313" key="1">
    <source>
        <dbReference type="EMBL" id="CAI3978166.1"/>
    </source>
</evidence>
<reference evidence="1" key="1">
    <citation type="submission" date="2022-10" db="EMBL/GenBank/DDBJ databases">
        <authorList>
            <person name="Chen Y."/>
            <person name="Dougan E. K."/>
            <person name="Chan C."/>
            <person name="Rhodes N."/>
            <person name="Thang M."/>
        </authorList>
    </citation>
    <scope>NUCLEOTIDE SEQUENCE</scope>
</reference>
<proteinExistence type="predicted"/>
<accession>A0A9P1BRJ6</accession>
<dbReference type="AlphaFoldDB" id="A0A9P1BRJ6"/>
<sequence length="113" mass="12041">MVDPQQVTQSQGMISADQEQRASTPKAACSIPLLSPLLCLELPRCRDVVELALHDVGGTPALRISASYRAEGSTLMFMFSNISSSHQDFLTVKGCEHVGGKGSGSKTCCIQIT</sequence>
<dbReference type="Proteomes" id="UP001152797">
    <property type="component" value="Unassembled WGS sequence"/>
</dbReference>
<comment type="caution">
    <text evidence="1">The sequence shown here is derived from an EMBL/GenBank/DDBJ whole genome shotgun (WGS) entry which is preliminary data.</text>
</comment>
<evidence type="ECO:0000313" key="2">
    <source>
        <dbReference type="EMBL" id="CAL1131541.1"/>
    </source>
</evidence>
<dbReference type="EMBL" id="CAMXCT020000391">
    <property type="protein sequence ID" value="CAL1131541.1"/>
    <property type="molecule type" value="Genomic_DNA"/>
</dbReference>